<accession>A0AAV4GY20</accession>
<keyword evidence="3" id="KW-1185">Reference proteome</keyword>
<evidence type="ECO:0000313" key="2">
    <source>
        <dbReference type="EMBL" id="GFR90818.1"/>
    </source>
</evidence>
<sequence>MGLLGLWNGSLAEDKAQETVQTFVSRMMGHSSDAPLPNSAPSRSARPAHRETVVPVRHPSRSYERHQDSPTFLLRKSRTN</sequence>
<comment type="caution">
    <text evidence="2">The sequence shown here is derived from an EMBL/GenBank/DDBJ whole genome shotgun (WGS) entry which is preliminary data.</text>
</comment>
<evidence type="ECO:0000256" key="1">
    <source>
        <dbReference type="SAM" id="MobiDB-lite"/>
    </source>
</evidence>
<organism evidence="2 3">
    <name type="scientific">Elysia marginata</name>
    <dbReference type="NCBI Taxonomy" id="1093978"/>
    <lineage>
        <taxon>Eukaryota</taxon>
        <taxon>Metazoa</taxon>
        <taxon>Spiralia</taxon>
        <taxon>Lophotrochozoa</taxon>
        <taxon>Mollusca</taxon>
        <taxon>Gastropoda</taxon>
        <taxon>Heterobranchia</taxon>
        <taxon>Euthyneura</taxon>
        <taxon>Panpulmonata</taxon>
        <taxon>Sacoglossa</taxon>
        <taxon>Placobranchoidea</taxon>
        <taxon>Plakobranchidae</taxon>
        <taxon>Elysia</taxon>
    </lineage>
</organism>
<name>A0AAV4GY20_9GAST</name>
<protein>
    <submittedName>
        <fullName evidence="2">Uncharacterized protein</fullName>
    </submittedName>
</protein>
<proteinExistence type="predicted"/>
<gene>
    <name evidence="2" type="ORF">ElyMa_006159100</name>
</gene>
<feature type="region of interest" description="Disordered" evidence="1">
    <location>
        <begin position="25"/>
        <end position="80"/>
    </location>
</feature>
<reference evidence="2 3" key="1">
    <citation type="journal article" date="2021" name="Elife">
        <title>Chloroplast acquisition without the gene transfer in kleptoplastic sea slugs, Plakobranchus ocellatus.</title>
        <authorList>
            <person name="Maeda T."/>
            <person name="Takahashi S."/>
            <person name="Yoshida T."/>
            <person name="Shimamura S."/>
            <person name="Takaki Y."/>
            <person name="Nagai Y."/>
            <person name="Toyoda A."/>
            <person name="Suzuki Y."/>
            <person name="Arimoto A."/>
            <person name="Ishii H."/>
            <person name="Satoh N."/>
            <person name="Nishiyama T."/>
            <person name="Hasebe M."/>
            <person name="Maruyama T."/>
            <person name="Minagawa J."/>
            <person name="Obokata J."/>
            <person name="Shigenobu S."/>
        </authorList>
    </citation>
    <scope>NUCLEOTIDE SEQUENCE [LARGE SCALE GENOMIC DNA]</scope>
</reference>
<dbReference type="AlphaFoldDB" id="A0AAV4GY20"/>
<dbReference type="EMBL" id="BMAT01012375">
    <property type="protein sequence ID" value="GFR90818.1"/>
    <property type="molecule type" value="Genomic_DNA"/>
</dbReference>
<evidence type="ECO:0000313" key="3">
    <source>
        <dbReference type="Proteomes" id="UP000762676"/>
    </source>
</evidence>
<dbReference type="Proteomes" id="UP000762676">
    <property type="component" value="Unassembled WGS sequence"/>
</dbReference>